<accession>A0A9W7ZT67</accession>
<feature type="region of interest" description="Disordered" evidence="1">
    <location>
        <begin position="868"/>
        <end position="894"/>
    </location>
</feature>
<dbReference type="Proteomes" id="UP001150538">
    <property type="component" value="Unassembled WGS sequence"/>
</dbReference>
<evidence type="ECO:0000313" key="3">
    <source>
        <dbReference type="Proteomes" id="UP001150538"/>
    </source>
</evidence>
<reference evidence="2" key="1">
    <citation type="submission" date="2022-07" db="EMBL/GenBank/DDBJ databases">
        <title>Phylogenomic reconstructions and comparative analyses of Kickxellomycotina fungi.</title>
        <authorList>
            <person name="Reynolds N.K."/>
            <person name="Stajich J.E."/>
            <person name="Barry K."/>
            <person name="Grigoriev I.V."/>
            <person name="Crous P."/>
            <person name="Smith M.E."/>
        </authorList>
    </citation>
    <scope>NUCLEOTIDE SEQUENCE</scope>
    <source>
        <strain evidence="2">NBRC 100468</strain>
    </source>
</reference>
<proteinExistence type="predicted"/>
<evidence type="ECO:0000256" key="1">
    <source>
        <dbReference type="SAM" id="MobiDB-lite"/>
    </source>
</evidence>
<organism evidence="2 3">
    <name type="scientific">Mycoemilia scoparia</name>
    <dbReference type="NCBI Taxonomy" id="417184"/>
    <lineage>
        <taxon>Eukaryota</taxon>
        <taxon>Fungi</taxon>
        <taxon>Fungi incertae sedis</taxon>
        <taxon>Zoopagomycota</taxon>
        <taxon>Kickxellomycotina</taxon>
        <taxon>Kickxellomycetes</taxon>
        <taxon>Kickxellales</taxon>
        <taxon>Kickxellaceae</taxon>
        <taxon>Mycoemilia</taxon>
    </lineage>
</organism>
<name>A0A9W7ZT67_9FUNG</name>
<gene>
    <name evidence="2" type="ORF">H4219_003972</name>
</gene>
<comment type="caution">
    <text evidence="2">The sequence shown here is derived from an EMBL/GenBank/DDBJ whole genome shotgun (WGS) entry which is preliminary data.</text>
</comment>
<keyword evidence="3" id="KW-1185">Reference proteome</keyword>
<feature type="compositionally biased region" description="Low complexity" evidence="1">
    <location>
        <begin position="872"/>
        <end position="889"/>
    </location>
</feature>
<sequence length="1011" mass="116003">MVLGKFISTTSQNSSRYYPQPNKFPDSSDYLNFKPPTIITIAKNTHPSTYSFGDLDAEVYALMSTFKSRIKEIANSCSFKNPETAAATVTVDPDYIWSIYELYRKIKHELQKKDPKSSVFYYLKPLVTIDELKLLVRCYFTFYDQQQKIKRTKYNINPGQAINQTSKAAIDESVTALFKMSKVLQMCLHIKPKIASQQVENAETPPRLLSIEVISLMEAQIDSWLPYSAQLGYTRVQYILGKWIELETKYRGSVYIRGSELKTLVKAAFRCKRYDLVAGLYDHAVEAKRARVIYPRYFLNICNVVLDTLSINRPDLVTAGKANSIIREARQVLPRFRITTIATATGSVAATSTIVKPNSRKIDNVSIFIDTCELLLNFHSRNGNVNQTIATFDVMRNWILRLRRKPCEKLYIPIFQAHTQMFTKRPRESYELVASGKLGWGRRKAFASICTSFFRKMINEDEIEVSGLVLYEYIRALAAMAQLDQVTKMYGYAKKVLSSSDDPNSQNHVYLRNIMIELDRVYMNWSWYGTYNFRFLKKKYMEIKKEFGRLTDNKHDYIYNNDHNTATSFENTDSMLQEPYNEESLPLSISNYCKSLGDFLEQGDIRLLELRWLSFAVNDIFQNSEQLSQHIHKPKFQQYKSAKLLIGLEDPFQLLSITEARLNMLPNTALINLYLITRRKLYFSIKNNDHDDDGSGCGGHDSHLSKFKISSSFLKQQWKFVRYLITTLQSPSLFPDVYTFSILIDGCWQIGQWGLGHTIWNTITEMCIGQAPKDSNLNSSNSAYSGGNDEDEEEDDDIVYDFNNCYMNNNRGAGSGQTSISPTLDSVYFDIKPIMIRKNILRNGLFHAYLRFIMAEYRSDTSSTILSKYDPDSPSSSSSTSTISNSDISANNQNIGDQKRSIYSTIKTMTTLRGKGEQYSEEQIEKKANILVFRISKMMELVVKNEIKTSSFLITTIIGRLMDIENNVNAVELANALKLWQLEREKMGYSAKGSLARYLDKHQSQDSLLGL</sequence>
<evidence type="ECO:0000313" key="2">
    <source>
        <dbReference type="EMBL" id="KAJ1916101.1"/>
    </source>
</evidence>
<dbReference type="AlphaFoldDB" id="A0A9W7ZT67"/>
<protein>
    <submittedName>
        <fullName evidence="2">Uncharacterized protein</fullName>
    </submittedName>
</protein>
<dbReference type="EMBL" id="JANBPU010000115">
    <property type="protein sequence ID" value="KAJ1916101.1"/>
    <property type="molecule type" value="Genomic_DNA"/>
</dbReference>